<evidence type="ECO:0000256" key="3">
    <source>
        <dbReference type="ARBA" id="ARBA00010617"/>
    </source>
</evidence>
<dbReference type="InterPro" id="IPR002401">
    <property type="entry name" value="Cyt_P450_E_grp-I"/>
</dbReference>
<evidence type="ECO:0000256" key="11">
    <source>
        <dbReference type="ARBA" id="ARBA00023136"/>
    </source>
</evidence>
<keyword evidence="8" id="KW-0560">Oxidoreductase</keyword>
<dbReference type="GO" id="GO:0016020">
    <property type="term" value="C:membrane"/>
    <property type="evidence" value="ECO:0007669"/>
    <property type="project" value="UniProtKB-SubCell"/>
</dbReference>
<reference evidence="13" key="1">
    <citation type="submission" date="2025-08" db="UniProtKB">
        <authorList>
            <consortium name="RefSeq"/>
        </authorList>
    </citation>
    <scope>IDENTIFICATION</scope>
    <source>
        <tissue evidence="13">Fruit stalk</tissue>
    </source>
</reference>
<dbReference type="Gene3D" id="1.10.630.10">
    <property type="entry name" value="Cytochrome P450"/>
    <property type="match status" value="1"/>
</dbReference>
<keyword evidence="11" id="KW-0472">Membrane</keyword>
<dbReference type="OrthoDB" id="1055148at2759"/>
<evidence type="ECO:0000256" key="4">
    <source>
        <dbReference type="ARBA" id="ARBA00022617"/>
    </source>
</evidence>
<comment type="similarity">
    <text evidence="3">Belongs to the cytochrome P450 family.</text>
</comment>
<dbReference type="AlphaFoldDB" id="A0A6P5Z5F2"/>
<dbReference type="PRINTS" id="PR00463">
    <property type="entry name" value="EP450I"/>
</dbReference>
<dbReference type="RefSeq" id="XP_022747988.1">
    <property type="nucleotide sequence ID" value="XM_022892253.1"/>
</dbReference>
<evidence type="ECO:0000256" key="7">
    <source>
        <dbReference type="ARBA" id="ARBA00022989"/>
    </source>
</evidence>
<evidence type="ECO:0000313" key="12">
    <source>
        <dbReference type="Proteomes" id="UP000515121"/>
    </source>
</evidence>
<evidence type="ECO:0000256" key="2">
    <source>
        <dbReference type="ARBA" id="ARBA00004370"/>
    </source>
</evidence>
<evidence type="ECO:0000256" key="5">
    <source>
        <dbReference type="ARBA" id="ARBA00022692"/>
    </source>
</evidence>
<protein>
    <submittedName>
        <fullName evidence="13">Cytochrome P450 81E8-like</fullName>
    </submittedName>
</protein>
<evidence type="ECO:0000256" key="6">
    <source>
        <dbReference type="ARBA" id="ARBA00022723"/>
    </source>
</evidence>
<dbReference type="PANTHER" id="PTHR47947:SF26">
    <property type="entry name" value="CYTOCHROME P450"/>
    <property type="match status" value="1"/>
</dbReference>
<keyword evidence="5" id="KW-0812">Transmembrane</keyword>
<keyword evidence="6" id="KW-0479">Metal-binding</keyword>
<organism evidence="12 13">
    <name type="scientific">Durio zibethinus</name>
    <name type="common">Durian</name>
    <dbReference type="NCBI Taxonomy" id="66656"/>
    <lineage>
        <taxon>Eukaryota</taxon>
        <taxon>Viridiplantae</taxon>
        <taxon>Streptophyta</taxon>
        <taxon>Embryophyta</taxon>
        <taxon>Tracheophyta</taxon>
        <taxon>Spermatophyta</taxon>
        <taxon>Magnoliopsida</taxon>
        <taxon>eudicotyledons</taxon>
        <taxon>Gunneridae</taxon>
        <taxon>Pentapetalae</taxon>
        <taxon>rosids</taxon>
        <taxon>malvids</taxon>
        <taxon>Malvales</taxon>
        <taxon>Malvaceae</taxon>
        <taxon>Helicteroideae</taxon>
        <taxon>Durio</taxon>
    </lineage>
</organism>
<dbReference type="Pfam" id="PF00067">
    <property type="entry name" value="p450"/>
    <property type="match status" value="1"/>
</dbReference>
<comment type="cofactor">
    <cofactor evidence="1">
        <name>heme</name>
        <dbReference type="ChEBI" id="CHEBI:30413"/>
    </cofactor>
</comment>
<dbReference type="KEGG" id="dzi:111297590"/>
<evidence type="ECO:0000256" key="8">
    <source>
        <dbReference type="ARBA" id="ARBA00023002"/>
    </source>
</evidence>
<evidence type="ECO:0000256" key="9">
    <source>
        <dbReference type="ARBA" id="ARBA00023004"/>
    </source>
</evidence>
<dbReference type="SUPFAM" id="SSF48264">
    <property type="entry name" value="Cytochrome P450"/>
    <property type="match status" value="1"/>
</dbReference>
<keyword evidence="9" id="KW-0408">Iron</keyword>
<keyword evidence="7" id="KW-1133">Transmembrane helix</keyword>
<evidence type="ECO:0000256" key="10">
    <source>
        <dbReference type="ARBA" id="ARBA00023033"/>
    </source>
</evidence>
<name>A0A6P5Z5F2_DURZI</name>
<gene>
    <name evidence="13" type="primary">LOC111297590</name>
</gene>
<keyword evidence="10" id="KW-0503">Monooxygenase</keyword>
<dbReference type="GO" id="GO:0005506">
    <property type="term" value="F:iron ion binding"/>
    <property type="evidence" value="ECO:0007669"/>
    <property type="project" value="InterPro"/>
</dbReference>
<dbReference type="GO" id="GO:0016705">
    <property type="term" value="F:oxidoreductase activity, acting on paired donors, with incorporation or reduction of molecular oxygen"/>
    <property type="evidence" value="ECO:0007669"/>
    <property type="project" value="InterPro"/>
</dbReference>
<keyword evidence="4" id="KW-0349">Heme</keyword>
<dbReference type="GO" id="GO:0004497">
    <property type="term" value="F:monooxygenase activity"/>
    <property type="evidence" value="ECO:0007669"/>
    <property type="project" value="UniProtKB-KW"/>
</dbReference>
<keyword evidence="12" id="KW-1185">Reference proteome</keyword>
<proteinExistence type="inferred from homology"/>
<dbReference type="InterPro" id="IPR036396">
    <property type="entry name" value="Cyt_P450_sf"/>
</dbReference>
<dbReference type="GO" id="GO:0020037">
    <property type="term" value="F:heme binding"/>
    <property type="evidence" value="ECO:0007669"/>
    <property type="project" value="InterPro"/>
</dbReference>
<comment type="subcellular location">
    <subcellularLocation>
        <location evidence="2">Membrane</location>
    </subcellularLocation>
</comment>
<sequence>MAYSSFHPYYQALAWNKNLPPSPFALPSLGHLHLLKEPLHRCIFTLSQNHGPIFSLQLGSRLAVVVSSPSAVEECFTKNEIISANRPLFWAGKYVGYNYINVGLAPYGDHWRNLRRIFRHEILSPTCLKLSSAIRMDEARILLTKLYNVVSSQDDSFVKVKLKPMLSEFTFNIRIFAGKQYNIGEQVTGKLEGKRLQKLVEDLFQMGVSGNVGDFFPSLQWIDFQGFKKNTVRLFKETDAFLQDLIDEHRMNKGDFERESTMISHLLSLQESQPQYYTDQNIKAQMMDMLNASIDTIMSTVE</sequence>
<evidence type="ECO:0000313" key="13">
    <source>
        <dbReference type="RefSeq" id="XP_022747988.1"/>
    </source>
</evidence>
<dbReference type="Proteomes" id="UP000515121">
    <property type="component" value="Unplaced"/>
</dbReference>
<dbReference type="InterPro" id="IPR050651">
    <property type="entry name" value="Plant_Cytochrome_P450_Monoox"/>
</dbReference>
<dbReference type="GeneID" id="111297590"/>
<dbReference type="InterPro" id="IPR001128">
    <property type="entry name" value="Cyt_P450"/>
</dbReference>
<accession>A0A6P5Z5F2</accession>
<evidence type="ECO:0000256" key="1">
    <source>
        <dbReference type="ARBA" id="ARBA00001971"/>
    </source>
</evidence>
<dbReference type="PANTHER" id="PTHR47947">
    <property type="entry name" value="CYTOCHROME P450 82C3-RELATED"/>
    <property type="match status" value="1"/>
</dbReference>